<evidence type="ECO:0000313" key="8">
    <source>
        <dbReference type="EMBL" id="KAF2790721.1"/>
    </source>
</evidence>
<proteinExistence type="inferred from homology"/>
<dbReference type="Gene3D" id="3.40.605.10">
    <property type="entry name" value="Aldehyde Dehydrogenase, Chain A, domain 1"/>
    <property type="match status" value="1"/>
</dbReference>
<dbReference type="CDD" id="cd07106">
    <property type="entry name" value="ALDH_AldA-AAD23400"/>
    <property type="match status" value="1"/>
</dbReference>
<protein>
    <recommendedName>
        <fullName evidence="3">aldehyde dehydrogenase (NAD(+))</fullName>
        <ecNumber evidence="3">1.2.1.3</ecNumber>
    </recommendedName>
</protein>
<sequence length="482" mass="52687">MESITHPTLDWTTYRNIMNGKLTTTAETRHGINPATGQENPTVPVSTKEDVEQAMKAAKEASKVWATTPYTERQKALLAYADALEAESQAFSDMLAREQGKPMQFAKMELDLSVQWLRGIAELELPVQKIEDDNSDRTIIVRYTPLGVAVGIVPWNYPILLAVGKIAPAVVTGNAIIIKPSPFTPYGGLKLIELAQSFFPPGVVQALSGDDNLGPWLTSHPTPAKISFTGSTFTGKKVMESASKTLKRVTLELGGKDPAIVCEDVNIDEVAPQIAQLAFLNSGQICIALKRIFVHEKIFDEFKAALIKATNRLKVGEANEPDVFLGPIQNKMQYERVKGFYEEVRAEKYNVVAGGETPTGPGYFLTPTIVDRPPLDSRLVVEEPFGPIVPLLSYSSYDEAVDLANNTLYGLGASIWSGSVERANELATRIEAGNVWVNTHFELDPRAPFGGHKESGIGTEWGVGGLVSYCNSQTLFLKKSKM</sequence>
<dbReference type="Gene3D" id="3.40.309.10">
    <property type="entry name" value="Aldehyde Dehydrogenase, Chain A, domain 2"/>
    <property type="match status" value="1"/>
</dbReference>
<dbReference type="InterPro" id="IPR016163">
    <property type="entry name" value="Ald_DH_C"/>
</dbReference>
<keyword evidence="2 6" id="KW-0560">Oxidoreductase</keyword>
<evidence type="ECO:0000313" key="9">
    <source>
        <dbReference type="Proteomes" id="UP000799757"/>
    </source>
</evidence>
<reference evidence="8" key="1">
    <citation type="journal article" date="2020" name="Stud. Mycol.">
        <title>101 Dothideomycetes genomes: a test case for predicting lifestyles and emergence of pathogens.</title>
        <authorList>
            <person name="Haridas S."/>
            <person name="Albert R."/>
            <person name="Binder M."/>
            <person name="Bloem J."/>
            <person name="Labutti K."/>
            <person name="Salamov A."/>
            <person name="Andreopoulos B."/>
            <person name="Baker S."/>
            <person name="Barry K."/>
            <person name="Bills G."/>
            <person name="Bluhm B."/>
            <person name="Cannon C."/>
            <person name="Castanera R."/>
            <person name="Culley D."/>
            <person name="Daum C."/>
            <person name="Ezra D."/>
            <person name="Gonzalez J."/>
            <person name="Henrissat B."/>
            <person name="Kuo A."/>
            <person name="Liang C."/>
            <person name="Lipzen A."/>
            <person name="Lutzoni F."/>
            <person name="Magnuson J."/>
            <person name="Mondo S."/>
            <person name="Nolan M."/>
            <person name="Ohm R."/>
            <person name="Pangilinan J."/>
            <person name="Park H.-J."/>
            <person name="Ramirez L."/>
            <person name="Alfaro M."/>
            <person name="Sun H."/>
            <person name="Tritt A."/>
            <person name="Yoshinaga Y."/>
            <person name="Zwiers L.-H."/>
            <person name="Turgeon B."/>
            <person name="Goodwin S."/>
            <person name="Spatafora J."/>
            <person name="Crous P."/>
            <person name="Grigoriev I."/>
        </authorList>
    </citation>
    <scope>NUCLEOTIDE SEQUENCE</scope>
    <source>
        <strain evidence="8">CBS 109.77</strain>
    </source>
</reference>
<name>A0A6A6X3C1_9PLEO</name>
<dbReference type="InterPro" id="IPR044086">
    <property type="entry name" value="LUC3-like"/>
</dbReference>
<gene>
    <name evidence="8" type="ORF">K505DRAFT_377316</name>
</gene>
<feature type="active site" evidence="5">
    <location>
        <position position="252"/>
    </location>
</feature>
<dbReference type="InterPro" id="IPR016161">
    <property type="entry name" value="Ald_DH/histidinol_DH"/>
</dbReference>
<dbReference type="InterPro" id="IPR016162">
    <property type="entry name" value="Ald_DH_N"/>
</dbReference>
<evidence type="ECO:0000256" key="4">
    <source>
        <dbReference type="ARBA" id="ARBA00049194"/>
    </source>
</evidence>
<evidence type="ECO:0000256" key="1">
    <source>
        <dbReference type="ARBA" id="ARBA00009986"/>
    </source>
</evidence>
<dbReference type="FunFam" id="3.40.309.10:FF:000009">
    <property type="entry name" value="Aldehyde dehydrogenase A"/>
    <property type="match status" value="1"/>
</dbReference>
<keyword evidence="9" id="KW-1185">Reference proteome</keyword>
<comment type="catalytic activity">
    <reaction evidence="4">
        <text>an aldehyde + NAD(+) + H2O = a carboxylate + NADH + 2 H(+)</text>
        <dbReference type="Rhea" id="RHEA:16185"/>
        <dbReference type="ChEBI" id="CHEBI:15377"/>
        <dbReference type="ChEBI" id="CHEBI:15378"/>
        <dbReference type="ChEBI" id="CHEBI:17478"/>
        <dbReference type="ChEBI" id="CHEBI:29067"/>
        <dbReference type="ChEBI" id="CHEBI:57540"/>
        <dbReference type="ChEBI" id="CHEBI:57945"/>
        <dbReference type="EC" id="1.2.1.3"/>
    </reaction>
</comment>
<dbReference type="AlphaFoldDB" id="A0A6A6X3C1"/>
<evidence type="ECO:0000256" key="3">
    <source>
        <dbReference type="ARBA" id="ARBA00024226"/>
    </source>
</evidence>
<dbReference type="Proteomes" id="UP000799757">
    <property type="component" value="Unassembled WGS sequence"/>
</dbReference>
<evidence type="ECO:0000259" key="7">
    <source>
        <dbReference type="Pfam" id="PF00171"/>
    </source>
</evidence>
<comment type="similarity">
    <text evidence="1 6">Belongs to the aldehyde dehydrogenase family.</text>
</comment>
<dbReference type="PROSITE" id="PS00070">
    <property type="entry name" value="ALDEHYDE_DEHYDR_CYS"/>
    <property type="match status" value="1"/>
</dbReference>
<dbReference type="InterPro" id="IPR015590">
    <property type="entry name" value="Aldehyde_DH_dom"/>
</dbReference>
<dbReference type="GO" id="GO:0004029">
    <property type="term" value="F:aldehyde dehydrogenase (NAD+) activity"/>
    <property type="evidence" value="ECO:0007669"/>
    <property type="project" value="UniProtKB-EC"/>
</dbReference>
<dbReference type="InterPro" id="IPR016160">
    <property type="entry name" value="Ald_DH_CS_CYS"/>
</dbReference>
<dbReference type="InterPro" id="IPR029510">
    <property type="entry name" value="Ald_DH_CS_GLU"/>
</dbReference>
<dbReference type="Pfam" id="PF00171">
    <property type="entry name" value="Aldedh"/>
    <property type="match status" value="1"/>
</dbReference>
<dbReference type="EMBL" id="MU002058">
    <property type="protein sequence ID" value="KAF2790721.1"/>
    <property type="molecule type" value="Genomic_DNA"/>
</dbReference>
<dbReference type="PANTHER" id="PTHR11699">
    <property type="entry name" value="ALDEHYDE DEHYDROGENASE-RELATED"/>
    <property type="match status" value="1"/>
</dbReference>
<dbReference type="PROSITE" id="PS00687">
    <property type="entry name" value="ALDEHYDE_DEHYDR_GLU"/>
    <property type="match status" value="1"/>
</dbReference>
<evidence type="ECO:0000256" key="6">
    <source>
        <dbReference type="RuleBase" id="RU003345"/>
    </source>
</evidence>
<evidence type="ECO:0000256" key="2">
    <source>
        <dbReference type="ARBA" id="ARBA00023002"/>
    </source>
</evidence>
<dbReference type="EC" id="1.2.1.3" evidence="3"/>
<feature type="domain" description="Aldehyde dehydrogenase" evidence="7">
    <location>
        <begin position="27"/>
        <end position="474"/>
    </location>
</feature>
<accession>A0A6A6X3C1</accession>
<dbReference type="OrthoDB" id="310895at2759"/>
<organism evidence="8 9">
    <name type="scientific">Melanomma pulvis-pyrius CBS 109.77</name>
    <dbReference type="NCBI Taxonomy" id="1314802"/>
    <lineage>
        <taxon>Eukaryota</taxon>
        <taxon>Fungi</taxon>
        <taxon>Dikarya</taxon>
        <taxon>Ascomycota</taxon>
        <taxon>Pezizomycotina</taxon>
        <taxon>Dothideomycetes</taxon>
        <taxon>Pleosporomycetidae</taxon>
        <taxon>Pleosporales</taxon>
        <taxon>Melanommataceae</taxon>
        <taxon>Melanomma</taxon>
    </lineage>
</organism>
<evidence type="ECO:0000256" key="5">
    <source>
        <dbReference type="PROSITE-ProRule" id="PRU10007"/>
    </source>
</evidence>
<dbReference type="FunFam" id="3.40.605.10:FF:000007">
    <property type="entry name" value="NAD/NADP-dependent betaine aldehyde dehydrogenase"/>
    <property type="match status" value="1"/>
</dbReference>
<dbReference type="SUPFAM" id="SSF53720">
    <property type="entry name" value="ALDH-like"/>
    <property type="match status" value="1"/>
</dbReference>